<gene>
    <name evidence="1" type="ORF">KC717_01550</name>
</gene>
<dbReference type="Proteomes" id="UP000754563">
    <property type="component" value="Unassembled WGS sequence"/>
</dbReference>
<dbReference type="EMBL" id="JAGQLH010000013">
    <property type="protein sequence ID" value="MCA9385312.1"/>
    <property type="molecule type" value="Genomic_DNA"/>
</dbReference>
<feature type="non-terminal residue" evidence="1">
    <location>
        <position position="158"/>
    </location>
</feature>
<organism evidence="1 2">
    <name type="scientific">Candidatus Dojkabacteria bacterium</name>
    <dbReference type="NCBI Taxonomy" id="2099670"/>
    <lineage>
        <taxon>Bacteria</taxon>
        <taxon>Candidatus Dojkabacteria</taxon>
    </lineage>
</organism>
<reference evidence="1" key="1">
    <citation type="submission" date="2020-04" db="EMBL/GenBank/DDBJ databases">
        <authorList>
            <person name="Zhang T."/>
        </authorList>
    </citation>
    <scope>NUCLEOTIDE SEQUENCE</scope>
    <source>
        <strain evidence="1">HKST-UBA11</strain>
    </source>
</reference>
<reference evidence="1" key="2">
    <citation type="journal article" date="2021" name="Microbiome">
        <title>Successional dynamics and alternative stable states in a saline activated sludge microbial community over 9 years.</title>
        <authorList>
            <person name="Wang Y."/>
            <person name="Ye J."/>
            <person name="Ju F."/>
            <person name="Liu L."/>
            <person name="Boyd J.A."/>
            <person name="Deng Y."/>
            <person name="Parks D.H."/>
            <person name="Jiang X."/>
            <person name="Yin X."/>
            <person name="Woodcroft B.J."/>
            <person name="Tyson G.W."/>
            <person name="Hugenholtz P."/>
            <person name="Polz M.F."/>
            <person name="Zhang T."/>
        </authorList>
    </citation>
    <scope>NUCLEOTIDE SEQUENCE</scope>
    <source>
        <strain evidence="1">HKST-UBA11</strain>
    </source>
</reference>
<comment type="caution">
    <text evidence="1">The sequence shown here is derived from an EMBL/GenBank/DDBJ whole genome shotgun (WGS) entry which is preliminary data.</text>
</comment>
<evidence type="ECO:0000313" key="2">
    <source>
        <dbReference type="Proteomes" id="UP000754563"/>
    </source>
</evidence>
<dbReference type="AlphaFoldDB" id="A0A955L7K2"/>
<proteinExistence type="predicted"/>
<name>A0A955L7K2_9BACT</name>
<accession>A0A955L7K2</accession>
<evidence type="ECO:0000313" key="1">
    <source>
        <dbReference type="EMBL" id="MCA9385312.1"/>
    </source>
</evidence>
<sequence length="158" mass="18082">MKILSNSKFKAVSRFIQKHARPLDRALFEYSFGNISPNDVVPPLTAYQNGDGGFGHGLEPDFQTPDSSAIASTIACQYIQKFGLKDHRVIRRSMSYFEKTYDKEIDGWKPVPRIVNKFPHAPWWHIDEKTGKCPIEHSWANPTVEILGYLHTFSNTIE</sequence>
<protein>
    <submittedName>
        <fullName evidence="1">Uncharacterized protein</fullName>
    </submittedName>
</protein>